<dbReference type="AlphaFoldDB" id="A0A7T8QX06"/>
<feature type="non-terminal residue" evidence="2">
    <location>
        <position position="250"/>
    </location>
</feature>
<gene>
    <name evidence="2" type="ORF">FKW44_003409</name>
</gene>
<dbReference type="Proteomes" id="UP000595437">
    <property type="component" value="Chromosome 2"/>
</dbReference>
<feature type="non-terminal residue" evidence="2">
    <location>
        <position position="1"/>
    </location>
</feature>
<reference evidence="3" key="1">
    <citation type="submission" date="2021-01" db="EMBL/GenBank/DDBJ databases">
        <title>Caligus Genome Assembly.</title>
        <authorList>
            <person name="Gallardo-Escarate C."/>
        </authorList>
    </citation>
    <scope>NUCLEOTIDE SEQUENCE [LARGE SCALE GENOMIC DNA]</scope>
</reference>
<feature type="region of interest" description="Disordered" evidence="1">
    <location>
        <begin position="104"/>
        <end position="132"/>
    </location>
</feature>
<feature type="compositionally biased region" description="Basic and acidic residues" evidence="1">
    <location>
        <begin position="220"/>
        <end position="235"/>
    </location>
</feature>
<accession>A0A7T8QX06</accession>
<evidence type="ECO:0000256" key="1">
    <source>
        <dbReference type="SAM" id="MobiDB-lite"/>
    </source>
</evidence>
<evidence type="ECO:0000313" key="2">
    <source>
        <dbReference type="EMBL" id="QQP58177.1"/>
    </source>
</evidence>
<feature type="compositionally biased region" description="Polar residues" evidence="1">
    <location>
        <begin position="241"/>
        <end position="250"/>
    </location>
</feature>
<sequence length="250" mass="28518">RDIWRDSDYIVEIVADPTCIPQIVPYQGFLIKLKFSGVKLQCQRCFNFGHMKHHCTQKRVKIFEYDRALKKGMDERLQKEKNETEASHTPATAVNVRTEEIVELHSPTPPVSRSESPIKDLTERPSSERSLKDVEVIDTGSSNNDFNNDCDDNDIEVEAEKEGDVSTSQNIEIDQDNNIPLSTVPLMEHLTSNGMVLDSRGREKPKKHLASYLNSEAIIKERTRSQSSKRSREVIGKSPTKEVNPQKIQR</sequence>
<protein>
    <submittedName>
        <fullName evidence="2">Uncharacterized protein</fullName>
    </submittedName>
</protein>
<keyword evidence="3" id="KW-1185">Reference proteome</keyword>
<feature type="compositionally biased region" description="Basic and acidic residues" evidence="1">
    <location>
        <begin position="116"/>
        <end position="132"/>
    </location>
</feature>
<evidence type="ECO:0000313" key="3">
    <source>
        <dbReference type="Proteomes" id="UP000595437"/>
    </source>
</evidence>
<organism evidence="2 3">
    <name type="scientific">Caligus rogercresseyi</name>
    <name type="common">Sea louse</name>
    <dbReference type="NCBI Taxonomy" id="217165"/>
    <lineage>
        <taxon>Eukaryota</taxon>
        <taxon>Metazoa</taxon>
        <taxon>Ecdysozoa</taxon>
        <taxon>Arthropoda</taxon>
        <taxon>Crustacea</taxon>
        <taxon>Multicrustacea</taxon>
        <taxon>Hexanauplia</taxon>
        <taxon>Copepoda</taxon>
        <taxon>Siphonostomatoida</taxon>
        <taxon>Caligidae</taxon>
        <taxon>Caligus</taxon>
    </lineage>
</organism>
<dbReference type="EMBL" id="CP045891">
    <property type="protein sequence ID" value="QQP58177.1"/>
    <property type="molecule type" value="Genomic_DNA"/>
</dbReference>
<feature type="region of interest" description="Disordered" evidence="1">
    <location>
        <begin position="220"/>
        <end position="250"/>
    </location>
</feature>
<name>A0A7T8QX06_CALRO</name>
<proteinExistence type="predicted"/>